<dbReference type="PANTHER" id="PTHR16267:SF11">
    <property type="entry name" value="STUMPS, ISOFORM E"/>
    <property type="match status" value="1"/>
</dbReference>
<reference evidence="2" key="1">
    <citation type="submission" date="2025-08" db="UniProtKB">
        <authorList>
            <consortium name="RefSeq"/>
        </authorList>
    </citation>
    <scope>IDENTIFICATION</scope>
    <source>
        <tissue evidence="2">Whole insect</tissue>
    </source>
</reference>
<protein>
    <submittedName>
        <fullName evidence="2">Uncharacterized protein LOC114347828</fullName>
    </submittedName>
</protein>
<dbReference type="GO" id="GO:0005104">
    <property type="term" value="F:fibroblast growth factor receptor binding"/>
    <property type="evidence" value="ECO:0007669"/>
    <property type="project" value="TreeGrafter"/>
</dbReference>
<feature type="non-terminal residue" evidence="2">
    <location>
        <position position="1"/>
    </location>
</feature>
<evidence type="ECO:0000259" key="1">
    <source>
        <dbReference type="PROSITE" id="PS51376"/>
    </source>
</evidence>
<dbReference type="RefSeq" id="XP_028154295.1">
    <property type="nucleotide sequence ID" value="XM_028298494.1"/>
</dbReference>
<dbReference type="InParanoid" id="A0A6P7HEX1"/>
<dbReference type="GO" id="GO:0005829">
    <property type="term" value="C:cytosol"/>
    <property type="evidence" value="ECO:0007669"/>
    <property type="project" value="TreeGrafter"/>
</dbReference>
<dbReference type="PROSITE" id="PS51376">
    <property type="entry name" value="DBB"/>
    <property type="match status" value="1"/>
</dbReference>
<name>A0A6P7HEX1_DIAVI</name>
<dbReference type="SMART" id="SM01282">
    <property type="entry name" value="DBB"/>
    <property type="match status" value="1"/>
</dbReference>
<dbReference type="AlphaFoldDB" id="A0A6P7HEX1"/>
<gene>
    <name evidence="2" type="primary">LOC114347828</name>
</gene>
<evidence type="ECO:0000313" key="2">
    <source>
        <dbReference type="RefSeq" id="XP_028154295.1"/>
    </source>
</evidence>
<dbReference type="PANTHER" id="PTHR16267">
    <property type="entry name" value="BANK1/PIK3AP1 FAMILY MEMBER"/>
    <property type="match status" value="1"/>
</dbReference>
<dbReference type="InterPro" id="IPR017893">
    <property type="entry name" value="DBB_domain"/>
</dbReference>
<dbReference type="Pfam" id="PF14545">
    <property type="entry name" value="DBB"/>
    <property type="match status" value="1"/>
</dbReference>
<dbReference type="InterPro" id="IPR052446">
    <property type="entry name" value="B-cell_PI3K-Signaling_Adptrs"/>
</dbReference>
<accession>A0A6P7HEX1</accession>
<dbReference type="GO" id="GO:0005068">
    <property type="term" value="F:transmembrane receptor protein tyrosine kinase adaptor activity"/>
    <property type="evidence" value="ECO:0007669"/>
    <property type="project" value="TreeGrafter"/>
</dbReference>
<organism evidence="2">
    <name type="scientific">Diabrotica virgifera virgifera</name>
    <name type="common">western corn rootworm</name>
    <dbReference type="NCBI Taxonomy" id="50390"/>
    <lineage>
        <taxon>Eukaryota</taxon>
        <taxon>Metazoa</taxon>
        <taxon>Ecdysozoa</taxon>
        <taxon>Arthropoda</taxon>
        <taxon>Hexapoda</taxon>
        <taxon>Insecta</taxon>
        <taxon>Pterygota</taxon>
        <taxon>Neoptera</taxon>
        <taxon>Endopterygota</taxon>
        <taxon>Coleoptera</taxon>
        <taxon>Polyphaga</taxon>
        <taxon>Cucujiformia</taxon>
        <taxon>Chrysomeloidea</taxon>
        <taxon>Chrysomelidae</taxon>
        <taxon>Galerucinae</taxon>
        <taxon>Diabroticina</taxon>
        <taxon>Diabroticites</taxon>
        <taxon>Diabrotica</taxon>
    </lineage>
</organism>
<proteinExistence type="predicted"/>
<sequence>LPTYFQWHRKCVGHDQDENFTKEFLGQAMTILSKVWKQQISIISQDKSYFSISPKKIRQGQNSVLVILTFPLQKDDVVKISVEKNGELFVINNVKKRNPYLLKFWMPESLTEITAIVNILVEKNGNIIGSRPMKCESRLRELEEILRNVNNPIDFMCQVSNSHVFTSKKTFLWLSQKRKERLYRNYISIPKQEQFISIYFLKV</sequence>
<feature type="domain" description="DBB" evidence="1">
    <location>
        <begin position="52"/>
        <end position="189"/>
    </location>
</feature>